<proteinExistence type="predicted"/>
<feature type="chain" id="PRO_5008581079" evidence="1">
    <location>
        <begin position="20"/>
        <end position="164"/>
    </location>
</feature>
<name>A0A1B6D9S3_9HEMI</name>
<reference evidence="2" key="1">
    <citation type="submission" date="2015-12" db="EMBL/GenBank/DDBJ databases">
        <title>De novo transcriptome assembly of four potential Pierce s Disease insect vectors from Arizona vineyards.</title>
        <authorList>
            <person name="Tassone E.E."/>
        </authorList>
    </citation>
    <scope>NUCLEOTIDE SEQUENCE</scope>
</reference>
<feature type="signal peptide" evidence="1">
    <location>
        <begin position="1"/>
        <end position="19"/>
    </location>
</feature>
<gene>
    <name evidence="2" type="ORF">g.2686</name>
</gene>
<protein>
    <submittedName>
        <fullName evidence="2">Uncharacterized protein</fullName>
    </submittedName>
</protein>
<evidence type="ECO:0000313" key="2">
    <source>
        <dbReference type="EMBL" id="JAS22345.1"/>
    </source>
</evidence>
<accession>A0A1B6D9S3</accession>
<keyword evidence="1" id="KW-0732">Signal</keyword>
<organism evidence="2">
    <name type="scientific">Clastoptera arizonana</name>
    <name type="common">Arizona spittle bug</name>
    <dbReference type="NCBI Taxonomy" id="38151"/>
    <lineage>
        <taxon>Eukaryota</taxon>
        <taxon>Metazoa</taxon>
        <taxon>Ecdysozoa</taxon>
        <taxon>Arthropoda</taxon>
        <taxon>Hexapoda</taxon>
        <taxon>Insecta</taxon>
        <taxon>Pterygota</taxon>
        <taxon>Neoptera</taxon>
        <taxon>Paraneoptera</taxon>
        <taxon>Hemiptera</taxon>
        <taxon>Auchenorrhyncha</taxon>
        <taxon>Cercopoidea</taxon>
        <taxon>Clastopteridae</taxon>
        <taxon>Clastoptera</taxon>
    </lineage>
</organism>
<evidence type="ECO:0000256" key="1">
    <source>
        <dbReference type="SAM" id="SignalP"/>
    </source>
</evidence>
<dbReference type="EMBL" id="GEDC01014953">
    <property type="protein sequence ID" value="JAS22345.1"/>
    <property type="molecule type" value="Transcribed_RNA"/>
</dbReference>
<dbReference type="AlphaFoldDB" id="A0A1B6D9S3"/>
<sequence length="164" mass="19620">MFTLLFMCLVFLNLDTSTSKRNKEPLKLEEPIWSKLYDLDKNTTFITKPALKAIFRSSTSREERYDLCVTIARAEQKVLLLAKKMWDCNRQEYKDTFTDPIYTNVTEVCEEVDDLENRKTGDVDNRIAWVKRILLRINEIKMEFLLREDIIMFHDYKSLLEDLY</sequence>